<name>A0AA36EX31_OCTVU</name>
<organism evidence="1 2">
    <name type="scientific">Octopus vulgaris</name>
    <name type="common">Common octopus</name>
    <dbReference type="NCBI Taxonomy" id="6645"/>
    <lineage>
        <taxon>Eukaryota</taxon>
        <taxon>Metazoa</taxon>
        <taxon>Spiralia</taxon>
        <taxon>Lophotrochozoa</taxon>
        <taxon>Mollusca</taxon>
        <taxon>Cephalopoda</taxon>
        <taxon>Coleoidea</taxon>
        <taxon>Octopodiformes</taxon>
        <taxon>Octopoda</taxon>
        <taxon>Incirrata</taxon>
        <taxon>Octopodidae</taxon>
        <taxon>Octopus</taxon>
    </lineage>
</organism>
<evidence type="ECO:0000313" key="2">
    <source>
        <dbReference type="Proteomes" id="UP001162480"/>
    </source>
</evidence>
<dbReference type="EMBL" id="OX597814">
    <property type="protein sequence ID" value="CAI9716257.1"/>
    <property type="molecule type" value="Genomic_DNA"/>
</dbReference>
<accession>A0AA36EX31</accession>
<dbReference type="Proteomes" id="UP001162480">
    <property type="component" value="Chromosome 1"/>
</dbReference>
<gene>
    <name evidence="1" type="ORF">OCTVUL_1B021561</name>
</gene>
<sequence>MESCLRCQCCRKLLKLLLIQIMADKIGWVHPHYIGSSHGDIQRGCGSTIQRMRNSKSEICNLLDKCFD</sequence>
<reference evidence="1" key="1">
    <citation type="submission" date="2023-08" db="EMBL/GenBank/DDBJ databases">
        <authorList>
            <person name="Alioto T."/>
            <person name="Alioto T."/>
            <person name="Gomez Garrido J."/>
        </authorList>
    </citation>
    <scope>NUCLEOTIDE SEQUENCE</scope>
</reference>
<evidence type="ECO:0000313" key="1">
    <source>
        <dbReference type="EMBL" id="CAI9716257.1"/>
    </source>
</evidence>
<dbReference type="AlphaFoldDB" id="A0AA36EX31"/>
<keyword evidence="2" id="KW-1185">Reference proteome</keyword>
<protein>
    <submittedName>
        <fullName evidence="1">Uncharacterized protein</fullName>
    </submittedName>
</protein>
<proteinExistence type="predicted"/>